<dbReference type="InterPro" id="IPR018851">
    <property type="entry name" value="Borealin_N"/>
</dbReference>
<feature type="compositionally biased region" description="Low complexity" evidence="1">
    <location>
        <begin position="163"/>
        <end position="227"/>
    </location>
</feature>
<evidence type="ECO:0000313" key="4">
    <source>
        <dbReference type="Proteomes" id="UP000750522"/>
    </source>
</evidence>
<feature type="compositionally biased region" description="Basic and acidic residues" evidence="1">
    <location>
        <begin position="1"/>
        <end position="11"/>
    </location>
</feature>
<dbReference type="AlphaFoldDB" id="A0A9P5KST5"/>
<reference evidence="3" key="2">
    <citation type="submission" date="2020-01" db="EMBL/GenBank/DDBJ databases">
        <authorList>
            <person name="Perkins V."/>
            <person name="Lessard M.-H."/>
            <person name="Dugat-Bony E."/>
            <person name="Frenette M."/>
            <person name="Labrie S."/>
        </authorList>
    </citation>
    <scope>NUCLEOTIDE SEQUENCE</scope>
    <source>
        <strain evidence="3">LMA-70</strain>
    </source>
</reference>
<feature type="region of interest" description="Disordered" evidence="1">
    <location>
        <begin position="1"/>
        <end position="73"/>
    </location>
</feature>
<proteinExistence type="predicted"/>
<dbReference type="Pfam" id="PF10444">
    <property type="entry name" value="Nbl1_Borealin_N"/>
    <property type="match status" value="1"/>
</dbReference>
<evidence type="ECO:0000313" key="3">
    <source>
        <dbReference type="EMBL" id="KAF5101005.1"/>
    </source>
</evidence>
<organism evidence="3 4">
    <name type="scientific">Geotrichum candidum</name>
    <name type="common">Oospora lactis</name>
    <name type="synonym">Dipodascus geotrichum</name>
    <dbReference type="NCBI Taxonomy" id="1173061"/>
    <lineage>
        <taxon>Eukaryota</taxon>
        <taxon>Fungi</taxon>
        <taxon>Dikarya</taxon>
        <taxon>Ascomycota</taxon>
        <taxon>Saccharomycotina</taxon>
        <taxon>Dipodascomycetes</taxon>
        <taxon>Dipodascales</taxon>
        <taxon>Dipodascaceae</taxon>
        <taxon>Geotrichum</taxon>
    </lineage>
</organism>
<dbReference type="EMBL" id="QQZK01000041">
    <property type="protein sequence ID" value="KAF5101005.1"/>
    <property type="molecule type" value="Genomic_DNA"/>
</dbReference>
<sequence>MSTHIKPELNKSQDLGSSQQQQQQQRIQLPHRQGHVTLPQGHVHLDPNESSPDTIRTTTNTTTNPAAATPTAGAGQRLLTARERDALIEDLKLEVETRVRKLRSHHELAACALRAKIEMRINRVPRRYWDMTLRELQQLPRGGANSPRKPGPGDGARVTKTASTGSTKPKPGSSSGSGNAGAKSGASTAATAAAAIRRTGRAAATGARHGTALSSEAAASRRGLTRSLRSRGN</sequence>
<feature type="region of interest" description="Disordered" evidence="1">
    <location>
        <begin position="139"/>
        <end position="233"/>
    </location>
</feature>
<name>A0A9P5KST5_GEOCN</name>
<accession>A0A9P5KST5</accession>
<evidence type="ECO:0000259" key="2">
    <source>
        <dbReference type="Pfam" id="PF10444"/>
    </source>
</evidence>
<dbReference type="Proteomes" id="UP000750522">
    <property type="component" value="Unassembled WGS sequence"/>
</dbReference>
<feature type="compositionally biased region" description="Low complexity" evidence="1">
    <location>
        <begin position="57"/>
        <end position="73"/>
    </location>
</feature>
<reference evidence="3" key="1">
    <citation type="journal article" date="2020" name="Front. Microbiol.">
        <title>Phenotypic and Genetic Characterization of the Cheese Ripening Yeast Geotrichum candidum.</title>
        <authorList>
            <person name="Perkins V."/>
            <person name="Vignola S."/>
            <person name="Lessard M.H."/>
            <person name="Plante P.L."/>
            <person name="Corbeil J."/>
            <person name="Dugat-Bony E."/>
            <person name="Frenette M."/>
            <person name="Labrie S."/>
        </authorList>
    </citation>
    <scope>NUCLEOTIDE SEQUENCE</scope>
    <source>
        <strain evidence="3">LMA-70</strain>
    </source>
</reference>
<protein>
    <recommendedName>
        <fullName evidence="2">Borealin N-terminal domain-containing protein</fullName>
    </recommendedName>
</protein>
<evidence type="ECO:0000256" key="1">
    <source>
        <dbReference type="SAM" id="MobiDB-lite"/>
    </source>
</evidence>
<gene>
    <name evidence="3" type="ORF">DV451_002345</name>
</gene>
<feature type="domain" description="Borealin N-terminal" evidence="2">
    <location>
        <begin position="84"/>
        <end position="138"/>
    </location>
</feature>
<comment type="caution">
    <text evidence="3">The sequence shown here is derived from an EMBL/GenBank/DDBJ whole genome shotgun (WGS) entry which is preliminary data.</text>
</comment>